<reference evidence="5 6" key="1">
    <citation type="journal article" date="2024" name="Nat. Commun.">
        <title>Phylogenomics reveals the evolutionary origins of lichenization in chlorophyte algae.</title>
        <authorList>
            <person name="Puginier C."/>
            <person name="Libourel C."/>
            <person name="Otte J."/>
            <person name="Skaloud P."/>
            <person name="Haon M."/>
            <person name="Grisel S."/>
            <person name="Petersen M."/>
            <person name="Berrin J.G."/>
            <person name="Delaux P.M."/>
            <person name="Dal Grande F."/>
            <person name="Keller J."/>
        </authorList>
    </citation>
    <scope>NUCLEOTIDE SEQUENCE [LARGE SCALE GENOMIC DNA]</scope>
    <source>
        <strain evidence="5 6">SAG 2145</strain>
    </source>
</reference>
<gene>
    <name evidence="5" type="ORF">WJX74_002506</name>
</gene>
<dbReference type="AlphaFoldDB" id="A0AAW1Q6A1"/>
<keyword evidence="6" id="KW-1185">Reference proteome</keyword>
<evidence type="ECO:0000313" key="5">
    <source>
        <dbReference type="EMBL" id="KAK9817431.1"/>
    </source>
</evidence>
<evidence type="ECO:0000313" key="6">
    <source>
        <dbReference type="Proteomes" id="UP001438707"/>
    </source>
</evidence>
<feature type="repeat" description="ANK" evidence="3">
    <location>
        <begin position="151"/>
        <end position="183"/>
    </location>
</feature>
<dbReference type="InterPro" id="IPR036770">
    <property type="entry name" value="Ankyrin_rpt-contain_sf"/>
</dbReference>
<feature type="region of interest" description="Disordered" evidence="4">
    <location>
        <begin position="404"/>
        <end position="437"/>
    </location>
</feature>
<comment type="caution">
    <text evidence="5">The sequence shown here is derived from an EMBL/GenBank/DDBJ whole genome shotgun (WGS) entry which is preliminary data.</text>
</comment>
<dbReference type="Proteomes" id="UP001438707">
    <property type="component" value="Unassembled WGS sequence"/>
</dbReference>
<dbReference type="EMBL" id="JALJOS010000070">
    <property type="protein sequence ID" value="KAK9817431.1"/>
    <property type="molecule type" value="Genomic_DNA"/>
</dbReference>
<accession>A0AAW1Q6A1</accession>
<sequence length="437" mass="46111">MSPDVHTKGLDLPTSCFHHTKGGRRLLTASAAGLVEEFTKIPRQSLSPMPVSGSVTLASTTQLVSEQLLQAAATRNLSVLEAAAAVIQRLPKAAGTGIFNRCTASSPDGIVNQINWQGESPLMVACKSGCPRCVGFLLEMGADLLQRGGQENWNPMHFAAAHGRLPVLHLLLGNAAIIQTVSGPRAAVHVLLRNRAWVYRYIDSPSAKGLTPLHLATLSGNPACIQALACTGASLVARSSASTLSDAGVLPAGSTPLHIAAQHGDVGIVGTLLQAQAHAARTRGQSQMMTGQLTGSRRDGRITVDPRAVANEHGQLPSCMALLGSARGLHGILNPSMPIDRACELATDLQRGGALRKALLGWLEKFNPGRPTDTATEPPAGMQCRELGVQQAQWQKTSMLHSCPQQTLTHQQDGGGKQPSVPRRLKKSGHMLAITRT</sequence>
<evidence type="ECO:0000256" key="2">
    <source>
        <dbReference type="ARBA" id="ARBA00023043"/>
    </source>
</evidence>
<evidence type="ECO:0000256" key="3">
    <source>
        <dbReference type="PROSITE-ProRule" id="PRU00023"/>
    </source>
</evidence>
<dbReference type="PANTHER" id="PTHR24203">
    <property type="entry name" value="ANKYRIN REPEAT FAMILY PROTEIN"/>
    <property type="match status" value="1"/>
</dbReference>
<keyword evidence="1" id="KW-0677">Repeat</keyword>
<dbReference type="InterPro" id="IPR002110">
    <property type="entry name" value="Ankyrin_rpt"/>
</dbReference>
<organism evidence="5 6">
    <name type="scientific">Apatococcus lobatus</name>
    <dbReference type="NCBI Taxonomy" id="904363"/>
    <lineage>
        <taxon>Eukaryota</taxon>
        <taxon>Viridiplantae</taxon>
        <taxon>Chlorophyta</taxon>
        <taxon>core chlorophytes</taxon>
        <taxon>Trebouxiophyceae</taxon>
        <taxon>Chlorellales</taxon>
        <taxon>Chlorellaceae</taxon>
        <taxon>Apatococcus</taxon>
    </lineage>
</organism>
<dbReference type="PROSITE" id="PS50297">
    <property type="entry name" value="ANK_REP_REGION"/>
    <property type="match status" value="3"/>
</dbReference>
<keyword evidence="2 3" id="KW-0040">ANK repeat</keyword>
<dbReference type="PANTHER" id="PTHR24203:SF45">
    <property type="entry name" value="ANKYRIN REPEAT DOMAIN 6"/>
    <property type="match status" value="1"/>
</dbReference>
<feature type="repeat" description="ANK" evidence="3">
    <location>
        <begin position="117"/>
        <end position="149"/>
    </location>
</feature>
<name>A0AAW1Q6A1_9CHLO</name>
<evidence type="ECO:0000256" key="4">
    <source>
        <dbReference type="SAM" id="MobiDB-lite"/>
    </source>
</evidence>
<protein>
    <submittedName>
        <fullName evidence="5">Uncharacterized protein</fullName>
    </submittedName>
</protein>
<dbReference type="Pfam" id="PF12796">
    <property type="entry name" value="Ank_2"/>
    <property type="match status" value="2"/>
</dbReference>
<proteinExistence type="predicted"/>
<dbReference type="PROSITE" id="PS50088">
    <property type="entry name" value="ANK_REPEAT"/>
    <property type="match status" value="4"/>
</dbReference>
<feature type="repeat" description="ANK" evidence="3">
    <location>
        <begin position="208"/>
        <end position="240"/>
    </location>
</feature>
<dbReference type="SUPFAM" id="SSF48403">
    <property type="entry name" value="Ankyrin repeat"/>
    <property type="match status" value="1"/>
</dbReference>
<feature type="repeat" description="ANK" evidence="3">
    <location>
        <begin position="252"/>
        <end position="284"/>
    </location>
</feature>
<evidence type="ECO:0000256" key="1">
    <source>
        <dbReference type="ARBA" id="ARBA00022737"/>
    </source>
</evidence>
<dbReference type="SMART" id="SM00248">
    <property type="entry name" value="ANK"/>
    <property type="match status" value="4"/>
</dbReference>
<dbReference type="Gene3D" id="1.25.40.20">
    <property type="entry name" value="Ankyrin repeat-containing domain"/>
    <property type="match status" value="2"/>
</dbReference>